<feature type="signal peptide" evidence="1">
    <location>
        <begin position="1"/>
        <end position="28"/>
    </location>
</feature>
<name>A0A0E3JYV4_CLOSL</name>
<reference evidence="2 3" key="1">
    <citation type="journal article" date="2015" name="J. Biotechnol.">
        <title>Complete genome sequence of a malodorant-producing acetogen, Clostridium scatologenes ATCC 25775(T).</title>
        <authorList>
            <person name="Zhu Z."/>
            <person name="Guo T."/>
            <person name="Zheng H."/>
            <person name="Song T."/>
            <person name="Ouyang P."/>
            <person name="Xie J."/>
        </authorList>
    </citation>
    <scope>NUCLEOTIDE SEQUENCE [LARGE SCALE GENOMIC DNA]</scope>
    <source>
        <strain evidence="2 3">ATCC 25775</strain>
    </source>
</reference>
<keyword evidence="1" id="KW-0732">Signal</keyword>
<dbReference type="InterPro" id="IPR009229">
    <property type="entry name" value="AgrD"/>
</dbReference>
<evidence type="ECO:0000256" key="1">
    <source>
        <dbReference type="SAM" id="SignalP"/>
    </source>
</evidence>
<dbReference type="NCBIfam" id="TIGR04223">
    <property type="entry name" value="quorum_AgrD"/>
    <property type="match status" value="1"/>
</dbReference>
<accession>A0A0E3JYV4</accession>
<dbReference type="KEGG" id="csq:CSCA_2180"/>
<dbReference type="HOGENOM" id="CLU_217513_1_0_9"/>
<dbReference type="AlphaFoldDB" id="A0A0E3JYV4"/>
<evidence type="ECO:0008006" key="4">
    <source>
        <dbReference type="Google" id="ProtNLM"/>
    </source>
</evidence>
<dbReference type="RefSeq" id="WP_082085071.1">
    <property type="nucleotide sequence ID" value="NZ_CP009933.1"/>
</dbReference>
<gene>
    <name evidence="2" type="ORF">CSCA_2180</name>
</gene>
<dbReference type="STRING" id="1548.CSCA_2180"/>
<keyword evidence="3" id="KW-1185">Reference proteome</keyword>
<sequence>MKKEIKKFFVTITSYFCTKMAFSASASACSFSAFQPEEPKCLRK</sequence>
<protein>
    <recommendedName>
        <fullName evidence="4">Cyclic lactone autoinducer peptide</fullName>
    </recommendedName>
</protein>
<evidence type="ECO:0000313" key="3">
    <source>
        <dbReference type="Proteomes" id="UP000033115"/>
    </source>
</evidence>
<proteinExistence type="predicted"/>
<dbReference type="Proteomes" id="UP000033115">
    <property type="component" value="Chromosome"/>
</dbReference>
<dbReference type="EMBL" id="CP009933">
    <property type="protein sequence ID" value="AKA69305.1"/>
    <property type="molecule type" value="Genomic_DNA"/>
</dbReference>
<feature type="chain" id="PRO_5038640245" description="Cyclic lactone autoinducer peptide" evidence="1">
    <location>
        <begin position="29"/>
        <end position="44"/>
    </location>
</feature>
<organism evidence="2 3">
    <name type="scientific">Clostridium scatologenes</name>
    <dbReference type="NCBI Taxonomy" id="1548"/>
    <lineage>
        <taxon>Bacteria</taxon>
        <taxon>Bacillati</taxon>
        <taxon>Bacillota</taxon>
        <taxon>Clostridia</taxon>
        <taxon>Eubacteriales</taxon>
        <taxon>Clostridiaceae</taxon>
        <taxon>Clostridium</taxon>
    </lineage>
</organism>
<evidence type="ECO:0000313" key="2">
    <source>
        <dbReference type="EMBL" id="AKA69305.1"/>
    </source>
</evidence>